<dbReference type="InterPro" id="IPR045857">
    <property type="entry name" value="O16G_dom_2"/>
</dbReference>
<dbReference type="Gene3D" id="3.90.400.10">
    <property type="entry name" value="Oligo-1,6-glucosidase, Domain 2"/>
    <property type="match status" value="1"/>
</dbReference>
<dbReference type="Pfam" id="PF00128">
    <property type="entry name" value="Alpha-amylase"/>
    <property type="match status" value="2"/>
</dbReference>
<feature type="domain" description="Glycosyl hydrolase family 13 catalytic" evidence="1">
    <location>
        <begin position="21"/>
        <end position="436"/>
    </location>
</feature>
<keyword evidence="3" id="KW-1185">Reference proteome</keyword>
<dbReference type="Gene3D" id="3.20.20.80">
    <property type="entry name" value="Glycosidases"/>
    <property type="match status" value="1"/>
</dbReference>
<name>A0ABP8AMB8_9MICO</name>
<dbReference type="PANTHER" id="PTHR10357:SF219">
    <property type="entry name" value="MALTOSE ALPHA-D-GLUCOSYLTRANSFERASE"/>
    <property type="match status" value="1"/>
</dbReference>
<sequence>MSHVTARPRSRAWPPQGLVYGVDPSRFQDSDDDGIGDLPGITGRLDHIAALGADWLWLLPIYPSLRRDNGYDVDDHEGIDARFGTLEDFAKLVEGCHARGIRVMLDLVLHHTSERHPWFQAARRDRHSRTGAYYIWADEPLDAPGDGPVFPGEEDSVWAFDDEAGAWYHHQFYGFQPDLNRANDDVFDELVRVATVWLRRGVDGFRLDAAMPAMRSKPTEGTGADPARFYDRLRERLSEVRSDVALVAEADVGADELAVLADHRRVDAVLDFSLNNAMFLALAREQAAPLHGALDELDRAVAASARLNFVRNVDELDLDQLTDSERQEVFAVFGGGPDAFLYGRGLRRGWAPMMGDERRFRMTLSLLFALPGAPLLMYGQELGIGDDLSVDGRDACRPVMQWSAARTGGFTRAPDAPLILPAQHSGPYDFRRVNARAQAADPGSPLALTRSLAQLRRRIGLATLPMKRHPLPNSPSVLALSADGYLTVHNLGSTPAEVFEAYGAEPVLAERWNGHRLGPYGFAWLRRS</sequence>
<proteinExistence type="predicted"/>
<gene>
    <name evidence="2" type="ORF">GCM10022288_09670</name>
</gene>
<dbReference type="InterPro" id="IPR017853">
    <property type="entry name" value="GH"/>
</dbReference>
<dbReference type="SMART" id="SM00642">
    <property type="entry name" value="Aamy"/>
    <property type="match status" value="1"/>
</dbReference>
<evidence type="ECO:0000313" key="3">
    <source>
        <dbReference type="Proteomes" id="UP001500213"/>
    </source>
</evidence>
<dbReference type="PANTHER" id="PTHR10357">
    <property type="entry name" value="ALPHA-AMYLASE FAMILY MEMBER"/>
    <property type="match status" value="1"/>
</dbReference>
<comment type="caution">
    <text evidence="2">The sequence shown here is derived from an EMBL/GenBank/DDBJ whole genome shotgun (WGS) entry which is preliminary data.</text>
</comment>
<accession>A0ABP8AMB8</accession>
<organism evidence="2 3">
    <name type="scientific">Gryllotalpicola kribbensis</name>
    <dbReference type="NCBI Taxonomy" id="993084"/>
    <lineage>
        <taxon>Bacteria</taxon>
        <taxon>Bacillati</taxon>
        <taxon>Actinomycetota</taxon>
        <taxon>Actinomycetes</taxon>
        <taxon>Micrococcales</taxon>
        <taxon>Microbacteriaceae</taxon>
        <taxon>Gryllotalpicola</taxon>
    </lineage>
</organism>
<dbReference type="InterPro" id="IPR006047">
    <property type="entry name" value="GH13_cat_dom"/>
</dbReference>
<reference evidence="3" key="1">
    <citation type="journal article" date="2019" name="Int. J. Syst. Evol. Microbiol.">
        <title>The Global Catalogue of Microorganisms (GCM) 10K type strain sequencing project: providing services to taxonomists for standard genome sequencing and annotation.</title>
        <authorList>
            <consortium name="The Broad Institute Genomics Platform"/>
            <consortium name="The Broad Institute Genome Sequencing Center for Infectious Disease"/>
            <person name="Wu L."/>
            <person name="Ma J."/>
        </authorList>
    </citation>
    <scope>NUCLEOTIDE SEQUENCE [LARGE SCALE GENOMIC DNA]</scope>
    <source>
        <strain evidence="3">JCM 17593</strain>
    </source>
</reference>
<dbReference type="EMBL" id="BAABBX010000006">
    <property type="protein sequence ID" value="GAA4186328.1"/>
    <property type="molecule type" value="Genomic_DNA"/>
</dbReference>
<dbReference type="Proteomes" id="UP001500213">
    <property type="component" value="Unassembled WGS sequence"/>
</dbReference>
<dbReference type="SUPFAM" id="SSF51445">
    <property type="entry name" value="(Trans)glycosidases"/>
    <property type="match status" value="1"/>
</dbReference>
<evidence type="ECO:0000259" key="1">
    <source>
        <dbReference type="SMART" id="SM00642"/>
    </source>
</evidence>
<evidence type="ECO:0000313" key="2">
    <source>
        <dbReference type="EMBL" id="GAA4186328.1"/>
    </source>
</evidence>
<protein>
    <submittedName>
        <fullName evidence="2">Alpha-amylase family protein</fullName>
    </submittedName>
</protein>